<dbReference type="GO" id="GO:0006307">
    <property type="term" value="P:DNA alkylation repair"/>
    <property type="evidence" value="ECO:0007669"/>
    <property type="project" value="TreeGrafter"/>
</dbReference>
<evidence type="ECO:0000313" key="4">
    <source>
        <dbReference type="Proteomes" id="UP000613580"/>
    </source>
</evidence>
<dbReference type="Proteomes" id="UP000613580">
    <property type="component" value="Unassembled WGS sequence"/>
</dbReference>
<dbReference type="GO" id="GO:0008198">
    <property type="term" value="F:ferrous iron binding"/>
    <property type="evidence" value="ECO:0007669"/>
    <property type="project" value="TreeGrafter"/>
</dbReference>
<dbReference type="SUPFAM" id="SSF51197">
    <property type="entry name" value="Clavaminate synthase-like"/>
    <property type="match status" value="1"/>
</dbReference>
<feature type="region of interest" description="Disordered" evidence="1">
    <location>
        <begin position="635"/>
        <end position="664"/>
    </location>
</feature>
<comment type="caution">
    <text evidence="3">The sequence shown here is derived from an EMBL/GenBank/DDBJ whole genome shotgun (WGS) entry which is preliminary data.</text>
</comment>
<feature type="domain" description="Alpha-ketoglutarate-dependent dioxygenase AlkB-like" evidence="2">
    <location>
        <begin position="1027"/>
        <end position="1160"/>
    </location>
</feature>
<accession>A0A8H6S7P3</accession>
<feature type="compositionally biased region" description="Low complexity" evidence="1">
    <location>
        <begin position="635"/>
        <end position="647"/>
    </location>
</feature>
<sequence>MRCPTGLLDPGPLQDDLFQRAFARQDRNQQRLPPQTRKAIAASVLASPSAYAAAKAWIAYAYEKGPNASGSSKKKGRSPKKDALALLRDRGAPRGFTLRDTTHLVHSHAVANYYGRLSPLTVCSDSDSEEDDTSPAVDFAPKVEPSDTILTSRDPNSSSTQNQIHSANDSKRPQTRSSTKRKRSELEEPAVSPAKPSTHRSTRNTRPLPVKREVSAQPIPLLASRPRRACTIKPQVEPVAECEASPARKRRRVLKEEEAPAPLPLPMAVSLGRLRPLHPRQAKVSVMAQVPSIEHPQRPNTRTHPSPSTKVTSAPDPDAPPRRKRGRPPKPKVKSEPEPEPPRMLAPPKQPPLVPAYVPVLSDEVLPSLETPDRAAKKRTRETFPEAFVPSALDSSSRKRARKEPRTVASHAVHPAVAGLVPGTSMAGAVLDESVLPWHGHPNATRQQEPAGDASQTIPLFTVDPLLPSSSVADARVDSAAMAEYPLLSVPLGADKRQRVKLEDIINDPDTGLHRLPVEADSEIVKRETVLALDVPAPLPEPSIIHGVYPKAPLLKLPPFWTQSRQEMCESSEWFKSYQAGIYHKGGVVKGYFLSGFGAIRDCWQHDGKLVVSHGGGKSESLVTSRGARTKRLPINNPLAANPANAPVAGQAHKQKIKPASDQSATDKSVSALLRNYATGQPIALLIDDKYAPFPYDLSARGVYMAFLGFYRIVDVWAEYQPDRSHPRGAVVRYKFAFQWCESQGQPWWFAYSASNGRLIHPDQSTANNDVAVSPLPFSSEPPPTASCSTCGFLSPRVYAQGWACLRPECPRFFHHRLGDDWVLLPCRATDLDYNPGFLALKNPSAWDIPPGFSASLSPPEPNTAPVDGVMTDYASTRGWHCRSCGRLSCRSAWEHYECPNCKAMHKITASIRPAAPLINQAIKLGRGFVDESYKVHPRAAGVEILPTRTFLHASANNEEHLGSIQTFVLPDNRGKIHLIRTNPSMLFEADQIFEAYQTQAFDGRLVFRRYPLKAHKLRGPMLTSYFSQNSGEVYRYVGGTDNTVPFDRAPGAVLQARDLIQKRIREALDDPSEFNEILSAAYMEQQQMGFHTDSEPGLGPVVAGLSMGSPALMKFRLALKYTPADSQRFVMLEVVLRHGDVCVMDGADVQEYYEHTVIPSNFRIAATARWISPEQHALPAKQTRRRPAAQVGASVKMEPVEEGSAVL</sequence>
<gene>
    <name evidence="3" type="ORF">HMN09_01209900</name>
</gene>
<feature type="compositionally biased region" description="Polar residues" evidence="1">
    <location>
        <begin position="148"/>
        <end position="167"/>
    </location>
</feature>
<dbReference type="Gene3D" id="2.60.120.590">
    <property type="entry name" value="Alpha-ketoglutarate-dependent dioxygenase AlkB-like"/>
    <property type="match status" value="1"/>
</dbReference>
<protein>
    <submittedName>
        <fullName evidence="3">2OG-FeII-Oxy-2 domain-containing protein</fullName>
    </submittedName>
</protein>
<dbReference type="OrthoDB" id="2163491at2759"/>
<name>A0A8H6S7P3_MYCCL</name>
<dbReference type="InterPro" id="IPR027450">
    <property type="entry name" value="AlkB-like"/>
</dbReference>
<keyword evidence="4" id="KW-1185">Reference proteome</keyword>
<dbReference type="GO" id="GO:0035516">
    <property type="term" value="F:broad specificity oxidative DNA demethylase activity"/>
    <property type="evidence" value="ECO:0007669"/>
    <property type="project" value="TreeGrafter"/>
</dbReference>
<reference evidence="3" key="1">
    <citation type="submission" date="2020-05" db="EMBL/GenBank/DDBJ databases">
        <title>Mycena genomes resolve the evolution of fungal bioluminescence.</title>
        <authorList>
            <person name="Tsai I.J."/>
        </authorList>
    </citation>
    <scope>NUCLEOTIDE SEQUENCE</scope>
    <source>
        <strain evidence="3">110903Hualien_Pintung</strain>
    </source>
</reference>
<proteinExistence type="predicted"/>
<dbReference type="EMBL" id="JACAZE010000021">
    <property type="protein sequence ID" value="KAF7293307.1"/>
    <property type="molecule type" value="Genomic_DNA"/>
</dbReference>
<dbReference type="PANTHER" id="PTHR31573:SF4">
    <property type="entry name" value="FE2OG DIOXYGENASE DOMAIN-CONTAINING PROTEIN"/>
    <property type="match status" value="1"/>
</dbReference>
<dbReference type="InterPro" id="IPR037151">
    <property type="entry name" value="AlkB-like_sf"/>
</dbReference>
<feature type="region of interest" description="Disordered" evidence="1">
    <location>
        <begin position="123"/>
        <end position="222"/>
    </location>
</feature>
<dbReference type="Pfam" id="PF13532">
    <property type="entry name" value="2OG-FeII_Oxy_2"/>
    <property type="match status" value="1"/>
</dbReference>
<organism evidence="3 4">
    <name type="scientific">Mycena chlorophos</name>
    <name type="common">Agaric fungus</name>
    <name type="synonym">Agaricus chlorophos</name>
    <dbReference type="NCBI Taxonomy" id="658473"/>
    <lineage>
        <taxon>Eukaryota</taxon>
        <taxon>Fungi</taxon>
        <taxon>Dikarya</taxon>
        <taxon>Basidiomycota</taxon>
        <taxon>Agaricomycotina</taxon>
        <taxon>Agaricomycetes</taxon>
        <taxon>Agaricomycetidae</taxon>
        <taxon>Agaricales</taxon>
        <taxon>Marasmiineae</taxon>
        <taxon>Mycenaceae</taxon>
        <taxon>Mycena</taxon>
    </lineage>
</organism>
<evidence type="ECO:0000256" key="1">
    <source>
        <dbReference type="SAM" id="MobiDB-lite"/>
    </source>
</evidence>
<feature type="compositionally biased region" description="Pro residues" evidence="1">
    <location>
        <begin position="342"/>
        <end position="352"/>
    </location>
</feature>
<dbReference type="PANTHER" id="PTHR31573">
    <property type="entry name" value="ALPHA-KETOGLUTARATE-DEPENDENT DIOXYGENASE ALKB HOMOLOG 2"/>
    <property type="match status" value="1"/>
</dbReference>
<feature type="region of interest" description="Disordered" evidence="1">
    <location>
        <begin position="290"/>
        <end position="352"/>
    </location>
</feature>
<feature type="compositionally biased region" description="Basic residues" evidence="1">
    <location>
        <begin position="322"/>
        <end position="332"/>
    </location>
</feature>
<feature type="region of interest" description="Disordered" evidence="1">
    <location>
        <begin position="235"/>
        <end position="264"/>
    </location>
</feature>
<dbReference type="AlphaFoldDB" id="A0A8H6S7P3"/>
<evidence type="ECO:0000313" key="3">
    <source>
        <dbReference type="EMBL" id="KAF7293307.1"/>
    </source>
</evidence>
<dbReference type="GO" id="GO:0051747">
    <property type="term" value="F:cytosine C-5 DNA demethylase activity"/>
    <property type="evidence" value="ECO:0007669"/>
    <property type="project" value="TreeGrafter"/>
</dbReference>
<evidence type="ECO:0000259" key="2">
    <source>
        <dbReference type="Pfam" id="PF13532"/>
    </source>
</evidence>
<dbReference type="InterPro" id="IPR032852">
    <property type="entry name" value="ALKBH2"/>
</dbReference>
<feature type="region of interest" description="Disordered" evidence="1">
    <location>
        <begin position="391"/>
        <end position="410"/>
    </location>
</feature>
<feature type="compositionally biased region" description="Polar residues" evidence="1">
    <location>
        <begin position="298"/>
        <end position="312"/>
    </location>
</feature>